<evidence type="ECO:0000256" key="1">
    <source>
        <dbReference type="SAM" id="MobiDB-lite"/>
    </source>
</evidence>
<accession>A0A2Z6AYT5</accession>
<evidence type="ECO:0000313" key="2">
    <source>
        <dbReference type="EMBL" id="BBD08427.1"/>
    </source>
</evidence>
<dbReference type="RefSeq" id="WP_126378509.1">
    <property type="nucleotide sequence ID" value="NZ_AP017378.1"/>
</dbReference>
<keyword evidence="3" id="KW-1185">Reference proteome</keyword>
<name>A0A2Z6AYT5_9BACT</name>
<gene>
    <name evidence="2" type="ORF">DFE_1701</name>
</gene>
<evidence type="ECO:0000313" key="3">
    <source>
        <dbReference type="Proteomes" id="UP000269883"/>
    </source>
</evidence>
<proteinExistence type="predicted"/>
<reference evidence="2 3" key="1">
    <citation type="journal article" date="2018" name="Sci. Adv.">
        <title>Multi-heme cytochromes provide a pathway for survival in energy-limited environments.</title>
        <authorList>
            <person name="Deng X."/>
            <person name="Dohmae N."/>
            <person name="Nealson K.H."/>
            <person name="Hashimoto K."/>
            <person name="Okamoto A."/>
        </authorList>
    </citation>
    <scope>NUCLEOTIDE SEQUENCE [LARGE SCALE GENOMIC DNA]</scope>
    <source>
        <strain evidence="2 3">IS5</strain>
    </source>
</reference>
<sequence length="78" mass="8734">MDALNQFDSTLRKMKQIALDLRSEQVCREEDESSVTAALAMLEMVGRRMHCNVARGVASPPPSSCADWRERQLPAGDR</sequence>
<protein>
    <submittedName>
        <fullName evidence="2">Uncharacterized protein</fullName>
    </submittedName>
</protein>
<feature type="compositionally biased region" description="Basic and acidic residues" evidence="1">
    <location>
        <begin position="67"/>
        <end position="78"/>
    </location>
</feature>
<dbReference type="KEGG" id="dfl:DFE_1701"/>
<dbReference type="Proteomes" id="UP000269883">
    <property type="component" value="Chromosome"/>
</dbReference>
<dbReference type="AlphaFoldDB" id="A0A2Z6AYT5"/>
<feature type="region of interest" description="Disordered" evidence="1">
    <location>
        <begin position="58"/>
        <end position="78"/>
    </location>
</feature>
<organism evidence="2 3">
    <name type="scientific">Desulfovibrio ferrophilus</name>
    <dbReference type="NCBI Taxonomy" id="241368"/>
    <lineage>
        <taxon>Bacteria</taxon>
        <taxon>Pseudomonadati</taxon>
        <taxon>Thermodesulfobacteriota</taxon>
        <taxon>Desulfovibrionia</taxon>
        <taxon>Desulfovibrionales</taxon>
        <taxon>Desulfovibrionaceae</taxon>
        <taxon>Desulfovibrio</taxon>
    </lineage>
</organism>
<dbReference type="EMBL" id="AP017378">
    <property type="protein sequence ID" value="BBD08427.1"/>
    <property type="molecule type" value="Genomic_DNA"/>
</dbReference>